<organism evidence="2 3">
    <name type="scientific">Humitalea rosea</name>
    <dbReference type="NCBI Taxonomy" id="990373"/>
    <lineage>
        <taxon>Bacteria</taxon>
        <taxon>Pseudomonadati</taxon>
        <taxon>Pseudomonadota</taxon>
        <taxon>Alphaproteobacteria</taxon>
        <taxon>Acetobacterales</taxon>
        <taxon>Roseomonadaceae</taxon>
        <taxon>Humitalea</taxon>
    </lineage>
</organism>
<name>A0A2W7IET5_9PROT</name>
<evidence type="ECO:0000313" key="3">
    <source>
        <dbReference type="Proteomes" id="UP000249688"/>
    </source>
</evidence>
<keyword evidence="1" id="KW-0812">Transmembrane</keyword>
<sequence>MGEAMPIGEDDLQAWIDGRLAPSRMQEVEAWMAANPEAAGRYRAMAAELASLRDALRSRHDAPVPARLRIANLQAGRRRARSRQWRQVAAVCAWLALGSGFGWVGHGLWPMPLPGAAPVSGPTRPMVAEAIAAHHVFAADLGRPVEVASRQEDQLLRWLSNRLARPVSAPDLTGQGYRLMGGRLLPGAGGTPAAQLMYQDDAGARLTVYLRADRAAGGETAFRFTDDAAQGIAGFWWVEQGFGYAVLGQGISRPSLLGVAAAVQRQLLTLPSAPAGAPGQSL</sequence>
<keyword evidence="1" id="KW-1133">Transmembrane helix</keyword>
<gene>
    <name evidence="2" type="ORF">C8P66_112125</name>
</gene>
<protein>
    <submittedName>
        <fullName evidence="2">Anti-sigma factor RsiW</fullName>
    </submittedName>
</protein>
<feature type="transmembrane region" description="Helical" evidence="1">
    <location>
        <begin position="88"/>
        <end position="109"/>
    </location>
</feature>
<comment type="caution">
    <text evidence="2">The sequence shown here is derived from an EMBL/GenBank/DDBJ whole genome shotgun (WGS) entry which is preliminary data.</text>
</comment>
<dbReference type="AlphaFoldDB" id="A0A2W7IET5"/>
<reference evidence="2 3" key="1">
    <citation type="submission" date="2018-06" db="EMBL/GenBank/DDBJ databases">
        <title>Genomic Encyclopedia of Archaeal and Bacterial Type Strains, Phase II (KMG-II): from individual species to whole genera.</title>
        <authorList>
            <person name="Goeker M."/>
        </authorList>
    </citation>
    <scope>NUCLEOTIDE SEQUENCE [LARGE SCALE GENOMIC DNA]</scope>
    <source>
        <strain evidence="2 3">DSM 24525</strain>
    </source>
</reference>
<keyword evidence="3" id="KW-1185">Reference proteome</keyword>
<keyword evidence="1" id="KW-0472">Membrane</keyword>
<accession>A0A2W7IET5</accession>
<dbReference type="EMBL" id="QKYU01000012">
    <property type="protein sequence ID" value="PZW45108.1"/>
    <property type="molecule type" value="Genomic_DNA"/>
</dbReference>
<dbReference type="Proteomes" id="UP000249688">
    <property type="component" value="Unassembled WGS sequence"/>
</dbReference>
<dbReference type="OrthoDB" id="7187254at2"/>
<evidence type="ECO:0000256" key="1">
    <source>
        <dbReference type="SAM" id="Phobius"/>
    </source>
</evidence>
<proteinExistence type="predicted"/>
<evidence type="ECO:0000313" key="2">
    <source>
        <dbReference type="EMBL" id="PZW45108.1"/>
    </source>
</evidence>
<dbReference type="RefSeq" id="WP_146422837.1">
    <property type="nucleotide sequence ID" value="NZ_QKYU01000012.1"/>
</dbReference>